<dbReference type="PANTHER" id="PTHR43386">
    <property type="entry name" value="OLIGOPEPTIDE TRANSPORT SYSTEM PERMEASE PROTEIN APPC"/>
    <property type="match status" value="1"/>
</dbReference>
<organism evidence="9 10">
    <name type="scientific">Deinococcus rufus</name>
    <dbReference type="NCBI Taxonomy" id="2136097"/>
    <lineage>
        <taxon>Bacteria</taxon>
        <taxon>Thermotogati</taxon>
        <taxon>Deinococcota</taxon>
        <taxon>Deinococci</taxon>
        <taxon>Deinococcales</taxon>
        <taxon>Deinococcaceae</taxon>
        <taxon>Deinococcus</taxon>
    </lineage>
</organism>
<name>A0ABV7ZDZ8_9DEIO</name>
<dbReference type="EMBL" id="JBHRZG010000024">
    <property type="protein sequence ID" value="MFC3835244.1"/>
    <property type="molecule type" value="Genomic_DNA"/>
</dbReference>
<feature type="transmembrane region" description="Helical" evidence="7">
    <location>
        <begin position="210"/>
        <end position="229"/>
    </location>
</feature>
<feature type="transmembrane region" description="Helical" evidence="7">
    <location>
        <begin position="172"/>
        <end position="198"/>
    </location>
</feature>
<dbReference type="InterPro" id="IPR000515">
    <property type="entry name" value="MetI-like"/>
</dbReference>
<proteinExistence type="inferred from homology"/>
<keyword evidence="5 7" id="KW-1133">Transmembrane helix</keyword>
<dbReference type="Pfam" id="PF12911">
    <property type="entry name" value="OppC_N"/>
    <property type="match status" value="1"/>
</dbReference>
<feature type="transmembrane region" description="Helical" evidence="7">
    <location>
        <begin position="235"/>
        <end position="254"/>
    </location>
</feature>
<feature type="transmembrane region" description="Helical" evidence="7">
    <location>
        <begin position="293"/>
        <end position="323"/>
    </location>
</feature>
<dbReference type="Pfam" id="PF00528">
    <property type="entry name" value="BPD_transp_1"/>
    <property type="match status" value="1"/>
</dbReference>
<dbReference type="Gene3D" id="1.10.3720.10">
    <property type="entry name" value="MetI-like"/>
    <property type="match status" value="1"/>
</dbReference>
<evidence type="ECO:0000256" key="6">
    <source>
        <dbReference type="ARBA" id="ARBA00023136"/>
    </source>
</evidence>
<evidence type="ECO:0000256" key="1">
    <source>
        <dbReference type="ARBA" id="ARBA00004651"/>
    </source>
</evidence>
<dbReference type="PANTHER" id="PTHR43386:SF1">
    <property type="entry name" value="D,D-DIPEPTIDE TRANSPORT SYSTEM PERMEASE PROTEIN DDPC-RELATED"/>
    <property type="match status" value="1"/>
</dbReference>
<comment type="caution">
    <text evidence="9">The sequence shown here is derived from an EMBL/GenBank/DDBJ whole genome shotgun (WGS) entry which is preliminary data.</text>
</comment>
<keyword evidence="6 7" id="KW-0472">Membrane</keyword>
<dbReference type="InterPro" id="IPR035906">
    <property type="entry name" value="MetI-like_sf"/>
</dbReference>
<dbReference type="SUPFAM" id="SSF161098">
    <property type="entry name" value="MetI-like"/>
    <property type="match status" value="1"/>
</dbReference>
<feature type="transmembrane region" description="Helical" evidence="7">
    <location>
        <begin position="349"/>
        <end position="371"/>
    </location>
</feature>
<dbReference type="InterPro" id="IPR050366">
    <property type="entry name" value="BP-dependent_transpt_permease"/>
</dbReference>
<dbReference type="CDD" id="cd06261">
    <property type="entry name" value="TM_PBP2"/>
    <property type="match status" value="1"/>
</dbReference>
<reference evidence="10" key="1">
    <citation type="journal article" date="2019" name="Int. J. Syst. Evol. Microbiol.">
        <title>The Global Catalogue of Microorganisms (GCM) 10K type strain sequencing project: providing services to taxonomists for standard genome sequencing and annotation.</title>
        <authorList>
            <consortium name="The Broad Institute Genomics Platform"/>
            <consortium name="The Broad Institute Genome Sequencing Center for Infectious Disease"/>
            <person name="Wu L."/>
            <person name="Ma J."/>
        </authorList>
    </citation>
    <scope>NUCLEOTIDE SEQUENCE [LARGE SCALE GENOMIC DNA]</scope>
    <source>
        <strain evidence="10">CCTCC AB 2017081</strain>
    </source>
</reference>
<dbReference type="InterPro" id="IPR025966">
    <property type="entry name" value="OppC_N"/>
</dbReference>
<keyword evidence="3" id="KW-1003">Cell membrane</keyword>
<keyword evidence="4 7" id="KW-0812">Transmembrane</keyword>
<keyword evidence="2 7" id="KW-0813">Transport</keyword>
<comment type="subcellular location">
    <subcellularLocation>
        <location evidence="1 7">Cell membrane</location>
        <topology evidence="1 7">Multi-pass membrane protein</topology>
    </subcellularLocation>
</comment>
<dbReference type="PROSITE" id="PS50928">
    <property type="entry name" value="ABC_TM1"/>
    <property type="match status" value="1"/>
</dbReference>
<evidence type="ECO:0000256" key="2">
    <source>
        <dbReference type="ARBA" id="ARBA00022448"/>
    </source>
</evidence>
<accession>A0ABV7ZDZ8</accession>
<feature type="transmembrane region" description="Helical" evidence="7">
    <location>
        <begin position="38"/>
        <end position="56"/>
    </location>
</feature>
<evidence type="ECO:0000256" key="5">
    <source>
        <dbReference type="ARBA" id="ARBA00022989"/>
    </source>
</evidence>
<dbReference type="Proteomes" id="UP001595803">
    <property type="component" value="Unassembled WGS sequence"/>
</dbReference>
<dbReference type="RefSeq" id="WP_322471898.1">
    <property type="nucleotide sequence ID" value="NZ_JBHRZG010000024.1"/>
</dbReference>
<evidence type="ECO:0000313" key="10">
    <source>
        <dbReference type="Proteomes" id="UP001595803"/>
    </source>
</evidence>
<comment type="similarity">
    <text evidence="7">Belongs to the binding-protein-dependent transport system permease family.</text>
</comment>
<evidence type="ECO:0000259" key="8">
    <source>
        <dbReference type="PROSITE" id="PS50928"/>
    </source>
</evidence>
<evidence type="ECO:0000256" key="4">
    <source>
        <dbReference type="ARBA" id="ARBA00022692"/>
    </source>
</evidence>
<sequence>MTTTTPSTPVARTSRPRGQSQFAVAWGQFRKNRLAQTGGVLIILLYLMAIFAPFIAPDGLSNYSTSNITKFHPPTPVHIRDPQTGAFTRPFVYQYTQQLNLDTFVNEYRPTNQKCPIYFGVRGDSYKILGFIPGSLHLFGTGVDVPTCKVYLMGGEALGRDLFTRILYASQISLTIGVGAVVLSTIIGLFMGAMAAFFGGIVDTVIMRMVEVIAAIPYLFLIILLRSIFPKNINPILALYVILGILAFISWGGLARVTRGQLLSVRELDFVAAAKSLGASDNRIMIRHMLPTMTTYVIVGLSLGIPATILTESGLSFIGIGAVEPYVSWGSLLSQAQEGGLSSLNSRPWVLIPGFFIVFTVGCFQLLGDGLRDAFDPRKRQ</sequence>
<keyword evidence="10" id="KW-1185">Reference proteome</keyword>
<evidence type="ECO:0000256" key="7">
    <source>
        <dbReference type="RuleBase" id="RU363032"/>
    </source>
</evidence>
<protein>
    <submittedName>
        <fullName evidence="9">ABC transporter permease</fullName>
    </submittedName>
</protein>
<evidence type="ECO:0000313" key="9">
    <source>
        <dbReference type="EMBL" id="MFC3835244.1"/>
    </source>
</evidence>
<evidence type="ECO:0000256" key="3">
    <source>
        <dbReference type="ARBA" id="ARBA00022475"/>
    </source>
</evidence>
<gene>
    <name evidence="9" type="ORF">ACFOSB_20475</name>
</gene>
<feature type="domain" description="ABC transmembrane type-1" evidence="8">
    <location>
        <begin position="170"/>
        <end position="368"/>
    </location>
</feature>